<protein>
    <recommendedName>
        <fullName evidence="2">Mitochondrial fission process protein 1</fullName>
    </recommendedName>
    <alternativeName>
        <fullName evidence="3">Mitochondrial 18 kDa protein</fullName>
    </alternativeName>
</protein>
<dbReference type="InterPro" id="IPR019560">
    <property type="entry name" value="Mitochondrial_18_kDa_protein"/>
</dbReference>
<dbReference type="AlphaFoldDB" id="B5Y3Z4"/>
<evidence type="ECO:0000256" key="2">
    <source>
        <dbReference type="ARBA" id="ARBA00017835"/>
    </source>
</evidence>
<dbReference type="Pfam" id="PF10558">
    <property type="entry name" value="MTP18"/>
    <property type="match status" value="1"/>
</dbReference>
<keyword evidence="5" id="KW-1185">Reference proteome</keyword>
<dbReference type="eggNOG" id="KOG3945">
    <property type="taxonomic scope" value="Eukaryota"/>
</dbReference>
<dbReference type="PaxDb" id="2850-Phatr36899"/>
<reference evidence="4 5" key="1">
    <citation type="journal article" date="2008" name="Nature">
        <title>The Phaeodactylum genome reveals the evolutionary history of diatom genomes.</title>
        <authorList>
            <person name="Bowler C."/>
            <person name="Allen A.E."/>
            <person name="Badger J.H."/>
            <person name="Grimwood J."/>
            <person name="Jabbari K."/>
            <person name="Kuo A."/>
            <person name="Maheswari U."/>
            <person name="Martens C."/>
            <person name="Maumus F."/>
            <person name="Otillar R.P."/>
            <person name="Rayko E."/>
            <person name="Salamov A."/>
            <person name="Vandepoele K."/>
            <person name="Beszteri B."/>
            <person name="Gruber A."/>
            <person name="Heijde M."/>
            <person name="Katinka M."/>
            <person name="Mock T."/>
            <person name="Valentin K."/>
            <person name="Verret F."/>
            <person name="Berges J.A."/>
            <person name="Brownlee C."/>
            <person name="Cadoret J.P."/>
            <person name="Chiovitti A."/>
            <person name="Choi C.J."/>
            <person name="Coesel S."/>
            <person name="De Martino A."/>
            <person name="Detter J.C."/>
            <person name="Durkin C."/>
            <person name="Falciatore A."/>
            <person name="Fournet J."/>
            <person name="Haruta M."/>
            <person name="Huysman M.J."/>
            <person name="Jenkins B.D."/>
            <person name="Jiroutova K."/>
            <person name="Jorgensen R.E."/>
            <person name="Joubert Y."/>
            <person name="Kaplan A."/>
            <person name="Kroger N."/>
            <person name="Kroth P.G."/>
            <person name="La Roche J."/>
            <person name="Lindquist E."/>
            <person name="Lommer M."/>
            <person name="Martin-Jezequel V."/>
            <person name="Lopez P.J."/>
            <person name="Lucas S."/>
            <person name="Mangogna M."/>
            <person name="McGinnis K."/>
            <person name="Medlin L.K."/>
            <person name="Montsant A."/>
            <person name="Oudot-Le Secq M.P."/>
            <person name="Napoli C."/>
            <person name="Obornik M."/>
            <person name="Parker M.S."/>
            <person name="Petit J.L."/>
            <person name="Porcel B.M."/>
            <person name="Poulsen N."/>
            <person name="Robison M."/>
            <person name="Rychlewski L."/>
            <person name="Rynearson T.A."/>
            <person name="Schmutz J."/>
            <person name="Shapiro H."/>
            <person name="Siaut M."/>
            <person name="Stanley M."/>
            <person name="Sussman M.R."/>
            <person name="Taylor A.R."/>
            <person name="Vardi A."/>
            <person name="von Dassow P."/>
            <person name="Vyverman W."/>
            <person name="Willis A."/>
            <person name="Wyrwicz L.S."/>
            <person name="Rokhsar D.S."/>
            <person name="Weissenbach J."/>
            <person name="Armbrust E.V."/>
            <person name="Green B.R."/>
            <person name="Van de Peer Y."/>
            <person name="Grigoriev I.V."/>
        </authorList>
    </citation>
    <scope>NUCLEOTIDE SEQUENCE [LARGE SCALE GENOMIC DNA]</scope>
    <source>
        <strain evidence="4 5">CCAP 1055/1</strain>
    </source>
</reference>
<dbReference type="InParanoid" id="B5Y3Z4"/>
<dbReference type="OrthoDB" id="424969at2759"/>
<sequence length="156" mass="17138">MYSEIHFVDILDMPMKSGSPFDTNFPVSSDHLTLWPSDIVAPTREHVGSALDARNHNTLHATVDTLLWQSLASVMLPGATINMVVKASRLIVQKSPLAVPVLVSQWLPTAMGLGSIPLIVQPIDNGVDYILDRSTRQWWTVVGASTEVHVVDQKSQ</sequence>
<evidence type="ECO:0000256" key="1">
    <source>
        <dbReference type="ARBA" id="ARBA00009224"/>
    </source>
</evidence>
<dbReference type="GO" id="GO:0005739">
    <property type="term" value="C:mitochondrion"/>
    <property type="evidence" value="ECO:0007669"/>
    <property type="project" value="TreeGrafter"/>
</dbReference>
<evidence type="ECO:0000313" key="5">
    <source>
        <dbReference type="Proteomes" id="UP000000759"/>
    </source>
</evidence>
<accession>B5Y3Z4</accession>
<organism evidence="4 5">
    <name type="scientific">Phaeodactylum tricornutum (strain CCAP 1055/1)</name>
    <dbReference type="NCBI Taxonomy" id="556484"/>
    <lineage>
        <taxon>Eukaryota</taxon>
        <taxon>Sar</taxon>
        <taxon>Stramenopiles</taxon>
        <taxon>Ochrophyta</taxon>
        <taxon>Bacillariophyta</taxon>
        <taxon>Bacillariophyceae</taxon>
        <taxon>Bacillariophycidae</taxon>
        <taxon>Naviculales</taxon>
        <taxon>Phaeodactylaceae</taxon>
        <taxon>Phaeodactylum</taxon>
    </lineage>
</organism>
<dbReference type="Proteomes" id="UP000000759">
    <property type="component" value="Chromosome 11"/>
</dbReference>
<evidence type="ECO:0000313" key="4">
    <source>
        <dbReference type="EMBL" id="ACI65388.1"/>
    </source>
</evidence>
<dbReference type="EMBL" id="CP001141">
    <property type="protein sequence ID" value="ACI65388.1"/>
    <property type="molecule type" value="Genomic_DNA"/>
</dbReference>
<dbReference type="KEGG" id="pti:PHATR_36899"/>
<proteinExistence type="inferred from homology"/>
<dbReference type="HOGENOM" id="CLU_1589616_0_0_1"/>
<reference evidence="5" key="2">
    <citation type="submission" date="2008-08" db="EMBL/GenBank/DDBJ databases">
        <authorList>
            <consortium name="Diatom Consortium"/>
            <person name="Grigoriev I."/>
            <person name="Grimwood J."/>
            <person name="Kuo A."/>
            <person name="Otillar R.P."/>
            <person name="Salamov A."/>
            <person name="Detter J.C."/>
            <person name="Lindquist E."/>
            <person name="Shapiro H."/>
            <person name="Lucas S."/>
            <person name="Glavina del Rio T."/>
            <person name="Pitluck S."/>
            <person name="Rokhsar D."/>
            <person name="Bowler C."/>
        </authorList>
    </citation>
    <scope>GENOME REANNOTATION</scope>
    <source>
        <strain evidence="5">CCAP 1055/1</strain>
    </source>
</reference>
<name>B5Y3Z4_PHATC</name>
<dbReference type="GO" id="GO:0000266">
    <property type="term" value="P:mitochondrial fission"/>
    <property type="evidence" value="ECO:0007669"/>
    <property type="project" value="TreeGrafter"/>
</dbReference>
<gene>
    <name evidence="4" type="ORF">PHATR_36899</name>
</gene>
<evidence type="ECO:0000256" key="3">
    <source>
        <dbReference type="ARBA" id="ARBA00029631"/>
    </source>
</evidence>
<comment type="similarity">
    <text evidence="1">Belongs to the MTFP1 family.</text>
</comment>
<dbReference type="RefSeq" id="XP_002185918.1">
    <property type="nucleotide sequence ID" value="XM_002185882.1"/>
</dbReference>
<dbReference type="PANTHER" id="PTHR11001">
    <property type="entry name" value="MITOCHONDRIAL FISSION PROCESS PROTEIN 1"/>
    <property type="match status" value="1"/>
</dbReference>
<dbReference type="PANTHER" id="PTHR11001:SF2">
    <property type="entry name" value="MITOCHONDRIAL FISSION PROCESS PROTEIN 1"/>
    <property type="match status" value="1"/>
</dbReference>
<dbReference type="GeneID" id="7204701"/>